<dbReference type="InterPro" id="IPR005821">
    <property type="entry name" value="Ion_trans_dom"/>
</dbReference>
<feature type="domain" description="Ion transport" evidence="6">
    <location>
        <begin position="8"/>
        <end position="239"/>
    </location>
</feature>
<dbReference type="PANTHER" id="PTHR10217:SF435">
    <property type="entry name" value="POTASSIUM VOLTAGE-GATED CHANNEL PROTEIN EAG"/>
    <property type="match status" value="1"/>
</dbReference>
<accession>A0AAE0FB25</accession>
<feature type="transmembrane region" description="Helical" evidence="5">
    <location>
        <begin position="208"/>
        <end position="232"/>
    </location>
</feature>
<dbReference type="GO" id="GO:0005886">
    <property type="term" value="C:plasma membrane"/>
    <property type="evidence" value="ECO:0007669"/>
    <property type="project" value="TreeGrafter"/>
</dbReference>
<evidence type="ECO:0000259" key="6">
    <source>
        <dbReference type="Pfam" id="PF00520"/>
    </source>
</evidence>
<keyword evidence="3 5" id="KW-1133">Transmembrane helix</keyword>
<dbReference type="Proteomes" id="UP001190700">
    <property type="component" value="Unassembled WGS sequence"/>
</dbReference>
<reference evidence="7 8" key="1">
    <citation type="journal article" date="2015" name="Genome Biol. Evol.">
        <title>Comparative Genomics of a Bacterivorous Green Alga Reveals Evolutionary Causalities and Consequences of Phago-Mixotrophic Mode of Nutrition.</title>
        <authorList>
            <person name="Burns J.A."/>
            <person name="Paasch A."/>
            <person name="Narechania A."/>
            <person name="Kim E."/>
        </authorList>
    </citation>
    <scope>NUCLEOTIDE SEQUENCE [LARGE SCALE GENOMIC DNA]</scope>
    <source>
        <strain evidence="7 8">PLY_AMNH</strain>
    </source>
</reference>
<evidence type="ECO:0000313" key="7">
    <source>
        <dbReference type="EMBL" id="KAK3256392.1"/>
    </source>
</evidence>
<dbReference type="AlphaFoldDB" id="A0AAE0FB25"/>
<keyword evidence="8" id="KW-1185">Reference proteome</keyword>
<evidence type="ECO:0000256" key="4">
    <source>
        <dbReference type="ARBA" id="ARBA00023136"/>
    </source>
</evidence>
<evidence type="ECO:0000256" key="3">
    <source>
        <dbReference type="ARBA" id="ARBA00022989"/>
    </source>
</evidence>
<comment type="subcellular location">
    <subcellularLocation>
        <location evidence="1">Membrane</location>
        <topology evidence="1">Multi-pass membrane protein</topology>
    </subcellularLocation>
</comment>
<evidence type="ECO:0000256" key="5">
    <source>
        <dbReference type="SAM" id="Phobius"/>
    </source>
</evidence>
<sequence length="304" mass="34857">VAFLAESKKDSDTFYYINLVVTAFYILDLLRNFNKGYHNRFGKFIADRTTIGRTYLKTWFIIDILSVFPFSILNDDSDFKSGIFQIVRVLRLTKLLTILRGSRLLQRVENTCAISYNLVKAQLLLVYLLVLCHWFACGFILVIDFERNTECFERSGDGECCYNWLDCIRWSKEGMGNHEKYVIALWWSSGVVLTIGSDVWPVTTAEHWAQMILEVGCGLLYAYLIGVVCSVFSSMAHDTTEYFEALDKLNKYMVNKHITHNNPQLATSLRMFYRPLERAGDGKGSAHQRGAVGAGWVVTAMRIR</sequence>
<dbReference type="InterPro" id="IPR050818">
    <property type="entry name" value="KCNH_animal-type"/>
</dbReference>
<proteinExistence type="predicted"/>
<dbReference type="Gene3D" id="1.10.287.70">
    <property type="match status" value="1"/>
</dbReference>
<dbReference type="PANTHER" id="PTHR10217">
    <property type="entry name" value="VOLTAGE AND LIGAND GATED POTASSIUM CHANNEL"/>
    <property type="match status" value="1"/>
</dbReference>
<dbReference type="GO" id="GO:0042391">
    <property type="term" value="P:regulation of membrane potential"/>
    <property type="evidence" value="ECO:0007669"/>
    <property type="project" value="TreeGrafter"/>
</dbReference>
<name>A0AAE0FB25_9CHLO</name>
<feature type="non-terminal residue" evidence="7">
    <location>
        <position position="1"/>
    </location>
</feature>
<comment type="caution">
    <text evidence="7">The sequence shown here is derived from an EMBL/GenBank/DDBJ whole genome shotgun (WGS) entry which is preliminary data.</text>
</comment>
<feature type="transmembrane region" description="Helical" evidence="5">
    <location>
        <begin position="13"/>
        <end position="33"/>
    </location>
</feature>
<dbReference type="EMBL" id="LGRX02021704">
    <property type="protein sequence ID" value="KAK3256392.1"/>
    <property type="molecule type" value="Genomic_DNA"/>
</dbReference>
<evidence type="ECO:0000313" key="8">
    <source>
        <dbReference type="Proteomes" id="UP001190700"/>
    </source>
</evidence>
<feature type="transmembrane region" description="Helical" evidence="5">
    <location>
        <begin position="124"/>
        <end position="145"/>
    </location>
</feature>
<dbReference type="Pfam" id="PF00520">
    <property type="entry name" value="Ion_trans"/>
    <property type="match status" value="1"/>
</dbReference>
<organism evidence="7 8">
    <name type="scientific">Cymbomonas tetramitiformis</name>
    <dbReference type="NCBI Taxonomy" id="36881"/>
    <lineage>
        <taxon>Eukaryota</taxon>
        <taxon>Viridiplantae</taxon>
        <taxon>Chlorophyta</taxon>
        <taxon>Pyramimonadophyceae</taxon>
        <taxon>Pyramimonadales</taxon>
        <taxon>Pyramimonadaceae</taxon>
        <taxon>Cymbomonas</taxon>
    </lineage>
</organism>
<feature type="transmembrane region" description="Helical" evidence="5">
    <location>
        <begin position="54"/>
        <end position="72"/>
    </location>
</feature>
<evidence type="ECO:0000256" key="1">
    <source>
        <dbReference type="ARBA" id="ARBA00004141"/>
    </source>
</evidence>
<evidence type="ECO:0000256" key="2">
    <source>
        <dbReference type="ARBA" id="ARBA00022692"/>
    </source>
</evidence>
<feature type="transmembrane region" description="Helical" evidence="5">
    <location>
        <begin position="181"/>
        <end position="202"/>
    </location>
</feature>
<dbReference type="GO" id="GO:0005249">
    <property type="term" value="F:voltage-gated potassium channel activity"/>
    <property type="evidence" value="ECO:0007669"/>
    <property type="project" value="TreeGrafter"/>
</dbReference>
<keyword evidence="2 5" id="KW-0812">Transmembrane</keyword>
<gene>
    <name evidence="7" type="ORF">CYMTET_34472</name>
</gene>
<keyword evidence="4 5" id="KW-0472">Membrane</keyword>
<protein>
    <recommendedName>
        <fullName evidence="6">Ion transport domain-containing protein</fullName>
    </recommendedName>
</protein>
<dbReference type="SUPFAM" id="SSF81324">
    <property type="entry name" value="Voltage-gated potassium channels"/>
    <property type="match status" value="1"/>
</dbReference>